<dbReference type="OrthoDB" id="7165680at2"/>
<keyword evidence="3" id="KW-1185">Reference proteome</keyword>
<evidence type="ECO:0000313" key="3">
    <source>
        <dbReference type="Proteomes" id="UP000199071"/>
    </source>
</evidence>
<reference evidence="2 3" key="1">
    <citation type="submission" date="2016-10" db="EMBL/GenBank/DDBJ databases">
        <authorList>
            <person name="de Groot N.N."/>
        </authorList>
    </citation>
    <scope>NUCLEOTIDE SEQUENCE [LARGE SCALE GENOMIC DNA]</scope>
    <source>
        <strain evidence="2 3">ATCC 35022</strain>
    </source>
</reference>
<accession>A0A1G6D322</accession>
<dbReference type="EMBL" id="FMXQ01000006">
    <property type="protein sequence ID" value="SDB39582.1"/>
    <property type="molecule type" value="Genomic_DNA"/>
</dbReference>
<evidence type="ECO:0008006" key="4">
    <source>
        <dbReference type="Google" id="ProtNLM"/>
    </source>
</evidence>
<dbReference type="AlphaFoldDB" id="A0A1G6D322"/>
<evidence type="ECO:0000313" key="2">
    <source>
        <dbReference type="EMBL" id="SDB39582.1"/>
    </source>
</evidence>
<evidence type="ECO:0000256" key="1">
    <source>
        <dbReference type="SAM" id="Coils"/>
    </source>
</evidence>
<proteinExistence type="predicted"/>
<keyword evidence="1" id="KW-0175">Coiled coil</keyword>
<organism evidence="2 3">
    <name type="scientific">Bauldia litoralis</name>
    <dbReference type="NCBI Taxonomy" id="665467"/>
    <lineage>
        <taxon>Bacteria</taxon>
        <taxon>Pseudomonadati</taxon>
        <taxon>Pseudomonadota</taxon>
        <taxon>Alphaproteobacteria</taxon>
        <taxon>Hyphomicrobiales</taxon>
        <taxon>Kaistiaceae</taxon>
        <taxon>Bauldia</taxon>
    </lineage>
</organism>
<dbReference type="RefSeq" id="WP_090877295.1">
    <property type="nucleotide sequence ID" value="NZ_FMXQ01000006.1"/>
</dbReference>
<name>A0A1G6D322_9HYPH</name>
<dbReference type="STRING" id="665467.SAMN02982931_02956"/>
<gene>
    <name evidence="2" type="ORF">SAMN02982931_02956</name>
</gene>
<sequence>MRRIFNLVLLGMMIVTAVVTYDLKHSAEEASKKVARLHANIAAEREEIALLKTEWSLLSQPGRLQSLIEKYQDHFQLEPFVTSQVATLDEIPVREEDAAEPTTVAAR</sequence>
<feature type="coiled-coil region" evidence="1">
    <location>
        <begin position="27"/>
        <end position="54"/>
    </location>
</feature>
<protein>
    <recommendedName>
        <fullName evidence="4">Cell division protein FtsL</fullName>
    </recommendedName>
</protein>
<dbReference type="Proteomes" id="UP000199071">
    <property type="component" value="Unassembled WGS sequence"/>
</dbReference>